<evidence type="ECO:0000256" key="9">
    <source>
        <dbReference type="SAM" id="MobiDB-lite"/>
    </source>
</evidence>
<dbReference type="EnsemblMetazoa" id="ACOM041781-RA">
    <property type="protein sequence ID" value="ACOM041781-PA.1"/>
    <property type="gene ID" value="ACOM041781"/>
</dbReference>
<dbReference type="GO" id="GO:0006357">
    <property type="term" value="P:regulation of transcription by RNA polymerase II"/>
    <property type="evidence" value="ECO:0007669"/>
    <property type="project" value="TreeGrafter"/>
</dbReference>
<keyword evidence="4 8" id="KW-0863">Zinc-finger</keyword>
<keyword evidence="3" id="KW-0677">Repeat</keyword>
<feature type="domain" description="C2H2-type" evidence="10">
    <location>
        <begin position="215"/>
        <end position="242"/>
    </location>
</feature>
<dbReference type="GO" id="GO:0008270">
    <property type="term" value="F:zinc ion binding"/>
    <property type="evidence" value="ECO:0007669"/>
    <property type="project" value="UniProtKB-KW"/>
</dbReference>
<evidence type="ECO:0000313" key="11">
    <source>
        <dbReference type="EnsemblMetazoa" id="ACOM041781-PA.1"/>
    </source>
</evidence>
<dbReference type="PANTHER" id="PTHR24404:SF114">
    <property type="entry name" value="KLUMPFUSS, ISOFORM B-RELATED"/>
    <property type="match status" value="1"/>
</dbReference>
<feature type="compositionally biased region" description="Polar residues" evidence="9">
    <location>
        <begin position="54"/>
        <end position="73"/>
    </location>
</feature>
<evidence type="ECO:0000256" key="2">
    <source>
        <dbReference type="ARBA" id="ARBA00022723"/>
    </source>
</evidence>
<evidence type="ECO:0000256" key="4">
    <source>
        <dbReference type="ARBA" id="ARBA00022771"/>
    </source>
</evidence>
<dbReference type="PROSITE" id="PS50157">
    <property type="entry name" value="ZINC_FINGER_C2H2_2"/>
    <property type="match status" value="2"/>
</dbReference>
<evidence type="ECO:0000256" key="8">
    <source>
        <dbReference type="PROSITE-ProRule" id="PRU00042"/>
    </source>
</evidence>
<organism evidence="11">
    <name type="scientific">Anopheles coluzzii</name>
    <name type="common">African malaria mosquito</name>
    <dbReference type="NCBI Taxonomy" id="1518534"/>
    <lineage>
        <taxon>Eukaryota</taxon>
        <taxon>Metazoa</taxon>
        <taxon>Ecdysozoa</taxon>
        <taxon>Arthropoda</taxon>
        <taxon>Hexapoda</taxon>
        <taxon>Insecta</taxon>
        <taxon>Pterygota</taxon>
        <taxon>Neoptera</taxon>
        <taxon>Endopterygota</taxon>
        <taxon>Diptera</taxon>
        <taxon>Nematocera</taxon>
        <taxon>Culicoidea</taxon>
        <taxon>Culicidae</taxon>
        <taxon>Anophelinae</taxon>
        <taxon>Anopheles</taxon>
    </lineage>
</organism>
<dbReference type="PANTHER" id="PTHR24404">
    <property type="entry name" value="ZINC FINGER PROTEIN"/>
    <property type="match status" value="1"/>
</dbReference>
<sequence>LCRPSRSVFLTWRYAARPEGMEKKVENESVATIPSTTSTGTVEAMKQVETQAPQQILSQTPMQENPAGTNGTKEPQRKCLMCLLPFDELSSIGTASAEELKRIVDNIYKIAKIEVKPVDGKIEPLCNGCRAKLGYDYDEDAYFDMLSQMYNSEAVSKPPTITMHNGIPVHVAVPCDTSPDSPLSGPGGHYIDAACGTFVVTELGVEALNADKDELVCAICSKAFNFKSTLRLHIRSHHQTAPRDTIELPKHPRKPRTYECTECNLSFKLKYDFDKHVGTHKKPSMHQCEGCFKLFKHKSYYLMHRNLKRCKAQFSIDLTNPLDPFLMADGQEASVGLDVPLPIAPSTGRRKNGTAKERNGGGGAGSLGSVPAFPLQCTPELGTLTDCGIRNAS</sequence>
<dbReference type="GO" id="GO:0005634">
    <property type="term" value="C:nucleus"/>
    <property type="evidence" value="ECO:0007669"/>
    <property type="project" value="UniProtKB-SubCell"/>
</dbReference>
<comment type="subcellular location">
    <subcellularLocation>
        <location evidence="1">Nucleus</location>
    </subcellularLocation>
</comment>
<feature type="region of interest" description="Disordered" evidence="9">
    <location>
        <begin position="54"/>
        <end position="74"/>
    </location>
</feature>
<evidence type="ECO:0000256" key="3">
    <source>
        <dbReference type="ARBA" id="ARBA00022737"/>
    </source>
</evidence>
<evidence type="ECO:0000256" key="6">
    <source>
        <dbReference type="ARBA" id="ARBA00023125"/>
    </source>
</evidence>
<protein>
    <recommendedName>
        <fullName evidence="10">C2H2-type domain-containing protein</fullName>
    </recommendedName>
</protein>
<dbReference type="SMART" id="SM00355">
    <property type="entry name" value="ZnF_C2H2"/>
    <property type="match status" value="2"/>
</dbReference>
<reference evidence="11" key="1">
    <citation type="submission" date="2022-08" db="UniProtKB">
        <authorList>
            <consortium name="EnsemblMetazoa"/>
        </authorList>
    </citation>
    <scope>IDENTIFICATION</scope>
</reference>
<dbReference type="InterPro" id="IPR036236">
    <property type="entry name" value="Znf_C2H2_sf"/>
</dbReference>
<dbReference type="SUPFAM" id="SSF57667">
    <property type="entry name" value="beta-beta-alpha zinc fingers"/>
    <property type="match status" value="2"/>
</dbReference>
<proteinExistence type="predicted"/>
<dbReference type="GO" id="GO:0003700">
    <property type="term" value="F:DNA-binding transcription factor activity"/>
    <property type="evidence" value="ECO:0007669"/>
    <property type="project" value="TreeGrafter"/>
</dbReference>
<dbReference type="Proteomes" id="UP000075882">
    <property type="component" value="Unassembled WGS sequence"/>
</dbReference>
<keyword evidence="6" id="KW-0238">DNA-binding</keyword>
<dbReference type="Gene3D" id="3.30.160.60">
    <property type="entry name" value="Classic Zinc Finger"/>
    <property type="match status" value="2"/>
</dbReference>
<accession>A0A8W7Q2N2</accession>
<dbReference type="AlphaFoldDB" id="A0A8W7Q2N2"/>
<keyword evidence="2" id="KW-0479">Metal-binding</keyword>
<evidence type="ECO:0000256" key="5">
    <source>
        <dbReference type="ARBA" id="ARBA00022833"/>
    </source>
</evidence>
<dbReference type="PROSITE" id="PS00028">
    <property type="entry name" value="ZINC_FINGER_C2H2_1"/>
    <property type="match status" value="2"/>
</dbReference>
<keyword evidence="5" id="KW-0862">Zinc</keyword>
<evidence type="ECO:0000259" key="10">
    <source>
        <dbReference type="PROSITE" id="PS50157"/>
    </source>
</evidence>
<evidence type="ECO:0000256" key="1">
    <source>
        <dbReference type="ARBA" id="ARBA00004123"/>
    </source>
</evidence>
<keyword evidence="7" id="KW-0539">Nucleus</keyword>
<feature type="domain" description="C2H2-type" evidence="10">
    <location>
        <begin position="258"/>
        <end position="285"/>
    </location>
</feature>
<dbReference type="InterPro" id="IPR050589">
    <property type="entry name" value="Ikaros_C2H2-ZF"/>
</dbReference>
<dbReference type="InterPro" id="IPR013087">
    <property type="entry name" value="Znf_C2H2_type"/>
</dbReference>
<dbReference type="Pfam" id="PF00096">
    <property type="entry name" value="zf-C2H2"/>
    <property type="match status" value="2"/>
</dbReference>
<dbReference type="GO" id="GO:0000978">
    <property type="term" value="F:RNA polymerase II cis-regulatory region sequence-specific DNA binding"/>
    <property type="evidence" value="ECO:0007669"/>
    <property type="project" value="TreeGrafter"/>
</dbReference>
<feature type="region of interest" description="Disordered" evidence="9">
    <location>
        <begin position="342"/>
        <end position="367"/>
    </location>
</feature>
<name>A0A8W7Q2N2_ANOCL</name>
<evidence type="ECO:0000256" key="7">
    <source>
        <dbReference type="ARBA" id="ARBA00023242"/>
    </source>
</evidence>
<dbReference type="VEuPathDB" id="VectorBase:ACON2_040483"/>